<organism evidence="2">
    <name type="scientific">Ostreococcus mediterraneus</name>
    <dbReference type="NCBI Taxonomy" id="1486918"/>
    <lineage>
        <taxon>Eukaryota</taxon>
        <taxon>Viridiplantae</taxon>
        <taxon>Chlorophyta</taxon>
        <taxon>Mamiellophyceae</taxon>
        <taxon>Mamiellales</taxon>
        <taxon>Bathycoccaceae</taxon>
        <taxon>Ostreococcus</taxon>
    </lineage>
</organism>
<sequence>MRAGEMTQSSFAGVCTTARASDAVGASGAAETSAREDAGADDGDEDVGEDGVAEARTRAERNKRHAFQMPDEVPMSPPHYRTLLVKSHDDVALACATSCAEATAIARERMASGGYPPGSRQLRIIMPKIKSSEDAQAVIDLMALAHEHRAARYASESGTQFPKFNELVFLDLLRALLDIPDFERTAWVIENVPQLGGKMTKTIAKQGFYGAYRGPFEFTYRVYDATRESFGSYYFASNAVVMVALNNGLVDLAKEYAVAFKESGVVVPNKAILRFLSVGVNTGDVETAQFGHDNYLSGIAGLNEYKIASVKARNARIESGEWDGMLSEIPESDVKPQTPFFYVMTACMHVLKGDVPAATNALNELVIIKNVIANRDEDSDVDDDVEQTKAGVIENLARWPGTLYGNGYDATSREELRDALKSAIAGVTDEFVKDLLSKVDVDAAFAENVAADASEAEATSE</sequence>
<name>A0A7S0KK39_9CHLO</name>
<feature type="region of interest" description="Disordered" evidence="1">
    <location>
        <begin position="22"/>
        <end position="50"/>
    </location>
</feature>
<gene>
    <name evidence="2" type="ORF">OMED0929_LOCUS4815</name>
</gene>
<dbReference type="AlphaFoldDB" id="A0A7S0KK39"/>
<protein>
    <submittedName>
        <fullName evidence="2">Uncharacterized protein</fullName>
    </submittedName>
</protein>
<dbReference type="EMBL" id="HBEW01005719">
    <property type="protein sequence ID" value="CAD8584248.1"/>
    <property type="molecule type" value="Transcribed_RNA"/>
</dbReference>
<evidence type="ECO:0000313" key="2">
    <source>
        <dbReference type="EMBL" id="CAD8584248.1"/>
    </source>
</evidence>
<proteinExistence type="predicted"/>
<accession>A0A7S0KK39</accession>
<evidence type="ECO:0000256" key="1">
    <source>
        <dbReference type="SAM" id="MobiDB-lite"/>
    </source>
</evidence>
<feature type="compositionally biased region" description="Acidic residues" evidence="1">
    <location>
        <begin position="39"/>
        <end position="50"/>
    </location>
</feature>
<reference evidence="2" key="1">
    <citation type="submission" date="2021-01" db="EMBL/GenBank/DDBJ databases">
        <authorList>
            <person name="Corre E."/>
            <person name="Pelletier E."/>
            <person name="Niang G."/>
            <person name="Scheremetjew M."/>
            <person name="Finn R."/>
            <person name="Kale V."/>
            <person name="Holt S."/>
            <person name="Cochrane G."/>
            <person name="Meng A."/>
            <person name="Brown T."/>
            <person name="Cohen L."/>
        </authorList>
    </citation>
    <scope>NUCLEOTIDE SEQUENCE</scope>
    <source>
        <strain evidence="2">Clade-D-RCC2572</strain>
    </source>
</reference>